<reference evidence="2 3" key="1">
    <citation type="submission" date="2015-07" db="EMBL/GenBank/DDBJ databases">
        <authorList>
            <person name="Ntshalintshall L."/>
            <person name="Reedoy K."/>
            <person name="Ramruthan J."/>
            <person name="Borthwick M."/>
            <person name="Moodley O.R."/>
            <person name="Larsen M.H."/>
            <person name="Russell D.H."/>
            <person name="Bowman C.A."/>
            <person name="Pope W.A."/>
            <person name="Mavrich T.H."/>
            <person name="Guerrero C.N."/>
            <person name="Jacobs-Sera D.A."/>
            <person name="Hendrix R.W."/>
            <person name="Hatfull G.F."/>
        </authorList>
    </citation>
    <scope>NUCLEOTIDE SEQUENCE [LARGE SCALE GENOMIC DNA]</scope>
</reference>
<dbReference type="RefSeq" id="YP_009202497.1">
    <property type="nucleotide sequence ID" value="NC_028843.1"/>
</dbReference>
<feature type="coiled-coil region" evidence="1">
    <location>
        <begin position="52"/>
        <end position="86"/>
    </location>
</feature>
<evidence type="ECO:0000313" key="2">
    <source>
        <dbReference type="EMBL" id="ALA48528.1"/>
    </source>
</evidence>
<dbReference type="Proteomes" id="UP000201083">
    <property type="component" value="Segment"/>
</dbReference>
<keyword evidence="1" id="KW-0175">Coiled coil</keyword>
<sequence>MTKDVLVNGLRSVLIEYRSIKAVPEVKRRQALVGVAAGQMADAIYDAIHFLTTDEESRVAELEAELSELKEQLAEKDRELSYWSNR</sequence>
<proteinExistence type="predicted"/>
<dbReference type="KEGG" id="vg:26629482"/>
<dbReference type="EMBL" id="KT281791">
    <property type="protein sequence ID" value="ALA48528.1"/>
    <property type="molecule type" value="Genomic_DNA"/>
</dbReference>
<organism evidence="2 3">
    <name type="scientific">Mycobacterium phage Lolly9</name>
    <dbReference type="NCBI Taxonomy" id="1698711"/>
    <lineage>
        <taxon>Viruses</taxon>
        <taxon>Duplodnaviria</taxon>
        <taxon>Heunggongvirae</taxon>
        <taxon>Uroviricota</taxon>
        <taxon>Caudoviricetes</taxon>
        <taxon>Vilmaviridae</taxon>
        <taxon>Lclasvirinae</taxon>
        <taxon>Lumosvirus</taxon>
        <taxon>Lumosvirus lolly9</taxon>
    </lineage>
</organism>
<evidence type="ECO:0000256" key="1">
    <source>
        <dbReference type="SAM" id="Coils"/>
    </source>
</evidence>
<name>A0A0K2FP12_9CAUD</name>
<gene>
    <name evidence="2" type="primary">121</name>
    <name evidence="2" type="ORF">LOLLY9_121</name>
</gene>
<dbReference type="GeneID" id="26629482"/>
<keyword evidence="3" id="KW-1185">Reference proteome</keyword>
<evidence type="ECO:0000313" key="3">
    <source>
        <dbReference type="Proteomes" id="UP000201083"/>
    </source>
</evidence>
<protein>
    <submittedName>
        <fullName evidence="2">Uncharacterized protein</fullName>
    </submittedName>
</protein>
<accession>A0A0K2FP12</accession>